<dbReference type="GeneID" id="303184638"/>
<dbReference type="EMBL" id="PNQX01000001">
    <property type="protein sequence ID" value="PMQ21536.1"/>
    <property type="molecule type" value="Genomic_DNA"/>
</dbReference>
<feature type="transmembrane region" description="Helical" evidence="1">
    <location>
        <begin position="97"/>
        <end position="116"/>
    </location>
</feature>
<dbReference type="Proteomes" id="UP000235739">
    <property type="component" value="Unassembled WGS sequence"/>
</dbReference>
<sequence>MTSIIGLIRDTCQAARITSLAFGKGTASAAFIFLAQLLSLVSAGSRHIHLTSNRLGVFVLLRNRPVPALLRLCLFLVALCVPALLALAVRFLQVGSAWVQIAGFGISALLMIWLAAGMATMARQGEVALGIRGLPVGELYILSSLAQIPGSTSGVLADLRSAISVLPSKSVVAAIAADETMAMRYEKLGFTRGSGLQVFVQR</sequence>
<proteinExistence type="predicted"/>
<organism evidence="2 3">
    <name type="scientific">Glutamicibacter arilaitensis</name>
    <dbReference type="NCBI Taxonomy" id="256701"/>
    <lineage>
        <taxon>Bacteria</taxon>
        <taxon>Bacillati</taxon>
        <taxon>Actinomycetota</taxon>
        <taxon>Actinomycetes</taxon>
        <taxon>Micrococcales</taxon>
        <taxon>Micrococcaceae</taxon>
        <taxon>Glutamicibacter</taxon>
    </lineage>
</organism>
<protein>
    <submittedName>
        <fullName evidence="2">Uncharacterized protein</fullName>
    </submittedName>
</protein>
<accession>A0A2N7S5X5</accession>
<name>A0A2N7S5X5_9MICC</name>
<feature type="transmembrane region" description="Helical" evidence="1">
    <location>
        <begin position="29"/>
        <end position="48"/>
    </location>
</feature>
<gene>
    <name evidence="2" type="ORF">CIK84_08360</name>
</gene>
<dbReference type="AlphaFoldDB" id="A0A2N7S5X5"/>
<keyword evidence="1" id="KW-0472">Membrane</keyword>
<comment type="caution">
    <text evidence="2">The sequence shown here is derived from an EMBL/GenBank/DDBJ whole genome shotgun (WGS) entry which is preliminary data.</text>
</comment>
<feature type="transmembrane region" description="Helical" evidence="1">
    <location>
        <begin position="69"/>
        <end position="91"/>
    </location>
</feature>
<evidence type="ECO:0000313" key="3">
    <source>
        <dbReference type="Proteomes" id="UP000235739"/>
    </source>
</evidence>
<dbReference type="RefSeq" id="WP_013348396.1">
    <property type="nucleotide sequence ID" value="NZ_JBQDJG010000035.1"/>
</dbReference>
<keyword evidence="1" id="KW-0812">Transmembrane</keyword>
<evidence type="ECO:0000313" key="2">
    <source>
        <dbReference type="EMBL" id="PMQ21536.1"/>
    </source>
</evidence>
<keyword evidence="1" id="KW-1133">Transmembrane helix</keyword>
<evidence type="ECO:0000256" key="1">
    <source>
        <dbReference type="SAM" id="Phobius"/>
    </source>
</evidence>
<reference evidence="2 3" key="1">
    <citation type="journal article" date="2017" name="Elife">
        <title>Extensive horizontal gene transfer in cheese-associated bacteria.</title>
        <authorList>
            <person name="Bonham K.S."/>
            <person name="Wolfe B.E."/>
            <person name="Dutton R.J."/>
        </authorList>
    </citation>
    <scope>NUCLEOTIDE SEQUENCE [LARGE SCALE GENOMIC DNA]</scope>
    <source>
        <strain evidence="2 3">JB182</strain>
    </source>
</reference>